<name>A0AAU7NYU2_9GAMM</name>
<evidence type="ECO:0000313" key="2">
    <source>
        <dbReference type="EMBL" id="XBS22162.1"/>
    </source>
</evidence>
<dbReference type="RefSeq" id="WP_305908857.1">
    <property type="nucleotide sequence ID" value="NZ_CP157743.1"/>
</dbReference>
<dbReference type="AlphaFoldDB" id="A0AAU7NYU2"/>
<organism evidence="2 3">
    <name type="scientific">Methylomarinum roseum</name>
    <dbReference type="NCBI Taxonomy" id="3067653"/>
    <lineage>
        <taxon>Bacteria</taxon>
        <taxon>Pseudomonadati</taxon>
        <taxon>Pseudomonadota</taxon>
        <taxon>Gammaproteobacteria</taxon>
        <taxon>Methylococcales</taxon>
        <taxon>Methylococcaceae</taxon>
        <taxon>Methylomarinum</taxon>
    </lineage>
</organism>
<reference evidence="2 3" key="1">
    <citation type="journal article" date="2024" name="Microbiology">
        <title>Methylomarinum rosea sp. nov., a novel halophilic methanotrophic bacterium from the hypersaline Lake Elton.</title>
        <authorList>
            <person name="Suleimanov R.Z."/>
            <person name="Oshkin I.Y."/>
            <person name="Danilova O.V."/>
            <person name="Suzina N.E."/>
            <person name="Dedysh S.N."/>
        </authorList>
    </citation>
    <scope>NUCLEOTIDE SEQUENCE [LARGE SCALE GENOMIC DNA]</scope>
    <source>
        <strain evidence="2 3">Ch1-1</strain>
    </source>
</reference>
<dbReference type="InterPro" id="IPR011990">
    <property type="entry name" value="TPR-like_helical_dom_sf"/>
</dbReference>
<accession>A0AAU7NYU2</accession>
<dbReference type="KEGG" id="mech:Q9L42_008565"/>
<dbReference type="Proteomes" id="UP001225378">
    <property type="component" value="Chromosome"/>
</dbReference>
<feature type="compositionally biased region" description="Basic and acidic residues" evidence="1">
    <location>
        <begin position="162"/>
        <end position="171"/>
    </location>
</feature>
<dbReference type="SUPFAM" id="SSF48452">
    <property type="entry name" value="TPR-like"/>
    <property type="match status" value="1"/>
</dbReference>
<evidence type="ECO:0000313" key="3">
    <source>
        <dbReference type="Proteomes" id="UP001225378"/>
    </source>
</evidence>
<sequence>MRMIVYYGSWALLILALLAGIYNAAALYRLERDNQLITRLNNDQDTAVERSRLASPPVKLAYAAYLKRHQRYDDALAVLSRMMGQGDESIRLASRYNLGNIYLSQAIDYATELRFDEAMALTGLAKNAYRKALSINSRYWDAKYNLEVAMRLLPEMERINVEDEQENEKKGKPWTTIPGFPRGLP</sequence>
<proteinExistence type="predicted"/>
<keyword evidence="3" id="KW-1185">Reference proteome</keyword>
<dbReference type="EMBL" id="CP157743">
    <property type="protein sequence ID" value="XBS22162.1"/>
    <property type="molecule type" value="Genomic_DNA"/>
</dbReference>
<protein>
    <submittedName>
        <fullName evidence="2">MxaK protein</fullName>
    </submittedName>
</protein>
<gene>
    <name evidence="2" type="ORF">Q9L42_008565</name>
</gene>
<feature type="region of interest" description="Disordered" evidence="1">
    <location>
        <begin position="162"/>
        <end position="185"/>
    </location>
</feature>
<evidence type="ECO:0000256" key="1">
    <source>
        <dbReference type="SAM" id="MobiDB-lite"/>
    </source>
</evidence>
<dbReference type="Gene3D" id="1.25.40.10">
    <property type="entry name" value="Tetratricopeptide repeat domain"/>
    <property type="match status" value="1"/>
</dbReference>